<protein>
    <submittedName>
        <fullName evidence="1">Sel1 repeat family protein</fullName>
    </submittedName>
</protein>
<dbReference type="SUPFAM" id="SSF81901">
    <property type="entry name" value="HCP-like"/>
    <property type="match status" value="1"/>
</dbReference>
<dbReference type="InterPro" id="IPR011990">
    <property type="entry name" value="TPR-like_helical_dom_sf"/>
</dbReference>
<accession>A0A7G9RUU0</accession>
<dbReference type="EMBL" id="CP060714">
    <property type="protein sequence ID" value="QNN59365.1"/>
    <property type="molecule type" value="Genomic_DNA"/>
</dbReference>
<sequence>MAEAAAHPTGPHLVLVVLCIVLALTRGVSLLGDANASTGTAAPLHTPEQVYQMALEARTERDYPAMLALLREAGNAGDLRAQELLASTLLAGPALHGGAVAGDACEAAMWARRAAEQGSAVARHQLMMLNGPHNAGLGCAPTH</sequence>
<dbReference type="Proteomes" id="UP000515811">
    <property type="component" value="Chromosome"/>
</dbReference>
<keyword evidence="2" id="KW-1185">Reference proteome</keyword>
<dbReference type="AlphaFoldDB" id="A0A7G9RUU0"/>
<dbReference type="Gene3D" id="1.25.40.10">
    <property type="entry name" value="Tetratricopeptide repeat domain"/>
    <property type="match status" value="1"/>
</dbReference>
<name>A0A7G9RUU0_9BURK</name>
<gene>
    <name evidence="1" type="ORF">H9K76_00185</name>
</gene>
<reference evidence="1 2" key="1">
    <citation type="submission" date="2020-08" db="EMBL/GenBank/DDBJ databases">
        <title>Genome sequence of Diaphorobacter ruginosibacter DSM 27467T.</title>
        <authorList>
            <person name="Hyun D.-W."/>
            <person name="Bae J.-W."/>
        </authorList>
    </citation>
    <scope>NUCLEOTIDE SEQUENCE [LARGE SCALE GENOMIC DNA]</scope>
    <source>
        <strain evidence="1 2">DSM 27467</strain>
    </source>
</reference>
<proteinExistence type="predicted"/>
<evidence type="ECO:0000313" key="2">
    <source>
        <dbReference type="Proteomes" id="UP000515811"/>
    </source>
</evidence>
<evidence type="ECO:0000313" key="1">
    <source>
        <dbReference type="EMBL" id="QNN59365.1"/>
    </source>
</evidence>
<organism evidence="1 2">
    <name type="scientific">Diaphorobacter ruginosibacter</name>
    <dbReference type="NCBI Taxonomy" id="1715720"/>
    <lineage>
        <taxon>Bacteria</taxon>
        <taxon>Pseudomonadati</taxon>
        <taxon>Pseudomonadota</taxon>
        <taxon>Betaproteobacteria</taxon>
        <taxon>Burkholderiales</taxon>
        <taxon>Comamonadaceae</taxon>
        <taxon>Diaphorobacter</taxon>
    </lineage>
</organism>
<dbReference type="KEGG" id="drg:H9K76_00185"/>